<dbReference type="AlphaFoldDB" id="L0DD81"/>
<dbReference type="Pfam" id="PF07963">
    <property type="entry name" value="N_methyl"/>
    <property type="match status" value="1"/>
</dbReference>
<sequence>MLDSSTPLRSRRGFTLIELLVVVGVIGLLAGVTLPAVQNARAAARRIECINHMKQIGIALNAYSSLHAYYPAINSSSGVSELSHVSYSAHYFSPSARMLSELDMPAIYNAINFTYIPSMSFALRANRSVMMAHLDVFLCPSDRISPVIGFGRNCYRYNVGPTPWHAAIDKLPASRSGPFTSHRSYGPADFFDGLSNTVGVSERIQGDWTRGTQTPGDYYLTMIGDQGKRNGPDWAVAICASVSPSSLIESRGGESWFLSGFHFSNYNHCLTPNSSILDCSLDASQEGIHHRTLHEGVFTARSYHAVGVNVMSMDGSV</sequence>
<accession>L0DD81</accession>
<gene>
    <name evidence="3" type="ordered locus">Sinac_2298</name>
</gene>
<dbReference type="Pfam" id="PF07596">
    <property type="entry name" value="SBP_bac_10"/>
    <property type="match status" value="1"/>
</dbReference>
<evidence type="ECO:0000313" key="4">
    <source>
        <dbReference type="Proteomes" id="UP000010798"/>
    </source>
</evidence>
<evidence type="ECO:0000313" key="3">
    <source>
        <dbReference type="EMBL" id="AGA26616.1"/>
    </source>
</evidence>
<protein>
    <submittedName>
        <fullName evidence="3">Prepilin-type N-terminal cleavage/methylation domain-containing protein</fullName>
    </submittedName>
</protein>
<dbReference type="STRING" id="886293.Sinac_2298"/>
<feature type="transmembrane region" description="Helical" evidence="1">
    <location>
        <begin position="14"/>
        <end position="37"/>
    </location>
</feature>
<dbReference type="PROSITE" id="PS00409">
    <property type="entry name" value="PROKAR_NTER_METHYL"/>
    <property type="match status" value="1"/>
</dbReference>
<dbReference type="SUPFAM" id="SSF54523">
    <property type="entry name" value="Pili subunits"/>
    <property type="match status" value="1"/>
</dbReference>
<dbReference type="InterPro" id="IPR011453">
    <property type="entry name" value="DUF1559"/>
</dbReference>
<keyword evidence="1" id="KW-0472">Membrane</keyword>
<proteinExistence type="predicted"/>
<evidence type="ECO:0000259" key="2">
    <source>
        <dbReference type="Pfam" id="PF07596"/>
    </source>
</evidence>
<feature type="domain" description="DUF1559" evidence="2">
    <location>
        <begin position="38"/>
        <end position="317"/>
    </location>
</feature>
<reference evidence="3 4" key="1">
    <citation type="submission" date="2012-02" db="EMBL/GenBank/DDBJ databases">
        <title>Complete sequence of chromosome of Singulisphaera acidiphila DSM 18658.</title>
        <authorList>
            <consortium name="US DOE Joint Genome Institute (JGI-PGF)"/>
            <person name="Lucas S."/>
            <person name="Copeland A."/>
            <person name="Lapidus A."/>
            <person name="Glavina del Rio T."/>
            <person name="Dalin E."/>
            <person name="Tice H."/>
            <person name="Bruce D."/>
            <person name="Goodwin L."/>
            <person name="Pitluck S."/>
            <person name="Peters L."/>
            <person name="Ovchinnikova G."/>
            <person name="Chertkov O."/>
            <person name="Kyrpides N."/>
            <person name="Mavromatis K."/>
            <person name="Ivanova N."/>
            <person name="Brettin T."/>
            <person name="Detter J.C."/>
            <person name="Han C."/>
            <person name="Larimer F."/>
            <person name="Land M."/>
            <person name="Hauser L."/>
            <person name="Markowitz V."/>
            <person name="Cheng J.-F."/>
            <person name="Hugenholtz P."/>
            <person name="Woyke T."/>
            <person name="Wu D."/>
            <person name="Tindall B."/>
            <person name="Pomrenke H."/>
            <person name="Brambilla E."/>
            <person name="Klenk H.-P."/>
            <person name="Eisen J.A."/>
        </authorList>
    </citation>
    <scope>NUCLEOTIDE SEQUENCE [LARGE SCALE GENOMIC DNA]</scope>
    <source>
        <strain evidence="4">ATCC BAA-1392 / DSM 18658 / VKM B-2454 / MOB10</strain>
    </source>
</reference>
<dbReference type="InterPro" id="IPR012902">
    <property type="entry name" value="N_methyl_site"/>
</dbReference>
<dbReference type="OrthoDB" id="217153at2"/>
<name>L0DD81_SINAD</name>
<dbReference type="eggNOG" id="COG2165">
    <property type="taxonomic scope" value="Bacteria"/>
</dbReference>
<dbReference type="NCBIfam" id="TIGR02532">
    <property type="entry name" value="IV_pilin_GFxxxE"/>
    <property type="match status" value="1"/>
</dbReference>
<keyword evidence="1" id="KW-0812">Transmembrane</keyword>
<dbReference type="PANTHER" id="PTHR30093">
    <property type="entry name" value="GENERAL SECRETION PATHWAY PROTEIN G"/>
    <property type="match status" value="1"/>
</dbReference>
<evidence type="ECO:0000256" key="1">
    <source>
        <dbReference type="SAM" id="Phobius"/>
    </source>
</evidence>
<keyword evidence="1" id="KW-1133">Transmembrane helix</keyword>
<organism evidence="3 4">
    <name type="scientific">Singulisphaera acidiphila (strain ATCC BAA-1392 / DSM 18658 / VKM B-2454 / MOB10)</name>
    <dbReference type="NCBI Taxonomy" id="886293"/>
    <lineage>
        <taxon>Bacteria</taxon>
        <taxon>Pseudomonadati</taxon>
        <taxon>Planctomycetota</taxon>
        <taxon>Planctomycetia</taxon>
        <taxon>Isosphaerales</taxon>
        <taxon>Isosphaeraceae</taxon>
        <taxon>Singulisphaera</taxon>
    </lineage>
</organism>
<dbReference type="EMBL" id="CP003364">
    <property type="protein sequence ID" value="AGA26616.1"/>
    <property type="molecule type" value="Genomic_DNA"/>
</dbReference>
<dbReference type="HOGENOM" id="CLU_041661_0_0_0"/>
<dbReference type="InterPro" id="IPR045584">
    <property type="entry name" value="Pilin-like"/>
</dbReference>
<dbReference type="KEGG" id="saci:Sinac_2298"/>
<keyword evidence="4" id="KW-1185">Reference proteome</keyword>
<dbReference type="PANTHER" id="PTHR30093:SF2">
    <property type="entry name" value="TYPE II SECRETION SYSTEM PROTEIN H"/>
    <property type="match status" value="1"/>
</dbReference>
<dbReference type="RefSeq" id="WP_015245772.1">
    <property type="nucleotide sequence ID" value="NC_019892.1"/>
</dbReference>
<dbReference type="Proteomes" id="UP000010798">
    <property type="component" value="Chromosome"/>
</dbReference>
<dbReference type="Gene3D" id="3.30.700.10">
    <property type="entry name" value="Glycoprotein, Type 4 Pilin"/>
    <property type="match status" value="1"/>
</dbReference>